<protein>
    <submittedName>
        <fullName evidence="10">Low-density lipoprotein receptor-related protein 6</fullName>
    </submittedName>
</protein>
<feature type="transmembrane region" description="Helical" evidence="8">
    <location>
        <begin position="574"/>
        <end position="596"/>
    </location>
</feature>
<dbReference type="OrthoDB" id="9990982at2759"/>
<dbReference type="Pfam" id="PF00058">
    <property type="entry name" value="Ldl_recept_b"/>
    <property type="match status" value="1"/>
</dbReference>
<dbReference type="SMART" id="SM00409">
    <property type="entry name" value="IG"/>
    <property type="match status" value="1"/>
</dbReference>
<feature type="region of interest" description="Disordered" evidence="7">
    <location>
        <begin position="633"/>
        <end position="664"/>
    </location>
</feature>
<dbReference type="PROSITE" id="PS51120">
    <property type="entry name" value="LDLRB"/>
    <property type="match status" value="1"/>
</dbReference>
<dbReference type="STRING" id="50429.A0A2B4SMA9"/>
<feature type="domain" description="Ig-like" evidence="9">
    <location>
        <begin position="144"/>
        <end position="250"/>
    </location>
</feature>
<keyword evidence="8" id="KW-1133">Transmembrane helix</keyword>
<dbReference type="SUPFAM" id="SSF63825">
    <property type="entry name" value="YWTD domain"/>
    <property type="match status" value="1"/>
</dbReference>
<dbReference type="InterPro" id="IPR013783">
    <property type="entry name" value="Ig-like_fold"/>
</dbReference>
<feature type="compositionally biased region" description="Polar residues" evidence="7">
    <location>
        <begin position="633"/>
        <end position="646"/>
    </location>
</feature>
<evidence type="ECO:0000256" key="2">
    <source>
        <dbReference type="ARBA" id="ARBA00022729"/>
    </source>
</evidence>
<dbReference type="SMART" id="SM00135">
    <property type="entry name" value="LY"/>
    <property type="match status" value="5"/>
</dbReference>
<evidence type="ECO:0000256" key="3">
    <source>
        <dbReference type="ARBA" id="ARBA00022737"/>
    </source>
</evidence>
<dbReference type="SUPFAM" id="SSF57196">
    <property type="entry name" value="EGF/Laminin"/>
    <property type="match status" value="1"/>
</dbReference>
<keyword evidence="10" id="KW-0449">Lipoprotein</keyword>
<keyword evidence="2" id="KW-0732">Signal</keyword>
<dbReference type="Proteomes" id="UP000225706">
    <property type="component" value="Unassembled WGS sequence"/>
</dbReference>
<keyword evidence="3" id="KW-0677">Repeat</keyword>
<dbReference type="InterPro" id="IPR003598">
    <property type="entry name" value="Ig_sub2"/>
</dbReference>
<dbReference type="Gene3D" id="2.120.10.30">
    <property type="entry name" value="TolB, C-terminal domain"/>
    <property type="match status" value="1"/>
</dbReference>
<dbReference type="FunFam" id="2.120.10.30:FF:000241">
    <property type="entry name" value="Low-density lipoprotein receptor-related protein 6"/>
    <property type="match status" value="1"/>
</dbReference>
<feature type="transmembrane region" description="Helical" evidence="8">
    <location>
        <begin position="21"/>
        <end position="42"/>
    </location>
</feature>
<keyword evidence="8" id="KW-0472">Membrane</keyword>
<dbReference type="InterPro" id="IPR050778">
    <property type="entry name" value="Cueball_EGF_LRP_Nidogen"/>
</dbReference>
<proteinExistence type="predicted"/>
<dbReference type="InterPro" id="IPR036179">
    <property type="entry name" value="Ig-like_dom_sf"/>
</dbReference>
<dbReference type="AlphaFoldDB" id="A0A2B4SMA9"/>
<evidence type="ECO:0000256" key="1">
    <source>
        <dbReference type="ARBA" id="ARBA00022536"/>
    </source>
</evidence>
<evidence type="ECO:0000313" key="10">
    <source>
        <dbReference type="EMBL" id="PFX30203.1"/>
    </source>
</evidence>
<evidence type="ECO:0000256" key="8">
    <source>
        <dbReference type="SAM" id="Phobius"/>
    </source>
</evidence>
<feature type="repeat" description="LDL-receptor class B" evidence="6">
    <location>
        <begin position="377"/>
        <end position="420"/>
    </location>
</feature>
<dbReference type="InterPro" id="IPR000033">
    <property type="entry name" value="LDLR_classB_rpt"/>
</dbReference>
<dbReference type="PANTHER" id="PTHR46513">
    <property type="entry name" value="VITELLOGENIN RECEPTOR-LIKE PROTEIN-RELATED-RELATED"/>
    <property type="match status" value="1"/>
</dbReference>
<evidence type="ECO:0000256" key="7">
    <source>
        <dbReference type="SAM" id="MobiDB-lite"/>
    </source>
</evidence>
<keyword evidence="10" id="KW-0675">Receptor</keyword>
<dbReference type="EMBL" id="LSMT01000054">
    <property type="protein sequence ID" value="PFX30203.1"/>
    <property type="molecule type" value="Genomic_DNA"/>
</dbReference>
<evidence type="ECO:0000259" key="9">
    <source>
        <dbReference type="PROSITE" id="PS50835"/>
    </source>
</evidence>
<dbReference type="PANTHER" id="PTHR46513:SF13">
    <property type="entry name" value="EGF-LIKE DOMAIN-CONTAINING PROTEIN"/>
    <property type="match status" value="1"/>
</dbReference>
<gene>
    <name evidence="10" type="primary">LRP6</name>
    <name evidence="10" type="ORF">AWC38_SpisGene5010</name>
</gene>
<dbReference type="PROSITE" id="PS50835">
    <property type="entry name" value="IG_LIKE"/>
    <property type="match status" value="1"/>
</dbReference>
<keyword evidence="4" id="KW-1015">Disulfide bond</keyword>
<dbReference type="Pfam" id="PF13927">
    <property type="entry name" value="Ig_3"/>
    <property type="match status" value="1"/>
</dbReference>
<keyword evidence="8" id="KW-0812">Transmembrane</keyword>
<dbReference type="InterPro" id="IPR003599">
    <property type="entry name" value="Ig_sub"/>
</dbReference>
<accession>A0A2B4SMA9</accession>
<dbReference type="SMART" id="SM00408">
    <property type="entry name" value="IGc2"/>
    <property type="match status" value="1"/>
</dbReference>
<dbReference type="SUPFAM" id="SSF48726">
    <property type="entry name" value="Immunoglobulin"/>
    <property type="match status" value="1"/>
</dbReference>
<dbReference type="Gene3D" id="2.60.40.10">
    <property type="entry name" value="Immunoglobulins"/>
    <property type="match status" value="2"/>
</dbReference>
<dbReference type="InterPro" id="IPR011042">
    <property type="entry name" value="6-blade_b-propeller_TolB-like"/>
</dbReference>
<keyword evidence="11" id="KW-1185">Reference proteome</keyword>
<evidence type="ECO:0000313" key="11">
    <source>
        <dbReference type="Proteomes" id="UP000225706"/>
    </source>
</evidence>
<comment type="caution">
    <text evidence="10">The sequence shown here is derived from an EMBL/GenBank/DDBJ whole genome shotgun (WGS) entry which is preliminary data.</text>
</comment>
<reference evidence="11" key="1">
    <citation type="journal article" date="2017" name="bioRxiv">
        <title>Comparative analysis of the genomes of Stylophora pistillata and Acropora digitifera provides evidence for extensive differences between species of corals.</title>
        <authorList>
            <person name="Voolstra C.R."/>
            <person name="Li Y."/>
            <person name="Liew Y.J."/>
            <person name="Baumgarten S."/>
            <person name="Zoccola D."/>
            <person name="Flot J.-F."/>
            <person name="Tambutte S."/>
            <person name="Allemand D."/>
            <person name="Aranda M."/>
        </authorList>
    </citation>
    <scope>NUCLEOTIDE SEQUENCE [LARGE SCALE GENOMIC DNA]</scope>
</reference>
<organism evidence="10 11">
    <name type="scientific">Stylophora pistillata</name>
    <name type="common">Smooth cauliflower coral</name>
    <dbReference type="NCBI Taxonomy" id="50429"/>
    <lineage>
        <taxon>Eukaryota</taxon>
        <taxon>Metazoa</taxon>
        <taxon>Cnidaria</taxon>
        <taxon>Anthozoa</taxon>
        <taxon>Hexacorallia</taxon>
        <taxon>Scleractinia</taxon>
        <taxon>Astrocoeniina</taxon>
        <taxon>Pocilloporidae</taxon>
        <taxon>Stylophora</taxon>
    </lineage>
</organism>
<evidence type="ECO:0000256" key="5">
    <source>
        <dbReference type="ARBA" id="ARBA00023180"/>
    </source>
</evidence>
<keyword evidence="5" id="KW-0325">Glycoprotein</keyword>
<keyword evidence="1" id="KW-0245">EGF-like domain</keyword>
<evidence type="ECO:0000256" key="6">
    <source>
        <dbReference type="PROSITE-ProRule" id="PRU00461"/>
    </source>
</evidence>
<dbReference type="InterPro" id="IPR007110">
    <property type="entry name" value="Ig-like_dom"/>
</dbReference>
<sequence>MRVGSEICNRTNLLNTSETRVGSAVMLRIFTIFAGAVVLCFAQEGNNTQKGRSRGSTVFLQVPQDIHYYVTRNQSVNLTWVADNVCKIQIKCAGKKFKEGDTGLCGKSCKSCRKRKKTRIVTLADFPKKIRTITCQCKVWAIRPVRTEKIILEKAYLRRNFGKVPPCQVASLNSTVVLPCAPPVGSPPANVTWYKIGESSSLFRNKGRRRVRSGRLIIKRSRVGDSGEYRCVAQNIAARREGPVIRVVVGERPMLLVGSEDAFYLSNTSNRRRIKAENVVSFDFSWEENWIFWSDKKSIKELSMHDGISRDTPFLYDDVGSVKGLSVDWEAKKLYWIDGQKNAIYVGDPQRKVKVKIIDNVPDSATLESVAVSHSKSFLYWTSSGGTPKIERARLDGSERKVLINNSVHFPNGLAIDESDKKLYWAGTDSYNYGIIEAVSLEGLSRTVLLYRRGFHPTALTFYQNFVYWSDSKKNAVLRLSCRGGESIVVSGLRNPTGVKIFHNRIGISVPATDSCLKDNGQCDHLCLYLPFRGRHKCLCEENFVLDENGKHCRKRVPEIKSTSTRATHSSHTVILSIVILLLVVMGIIYCAVRVIQRGCPCQRSQDVPRMPRQSNEQGEDLLAMIDQSELENTGSQTLNESSNLLGQDCSGEPSGSEATCEDSSQASPKDLVFYVQPGGVAIVGDDAQLHLHSSSPVRANPVTNL</sequence>
<name>A0A2B4SMA9_STYPI</name>
<evidence type="ECO:0000256" key="4">
    <source>
        <dbReference type="ARBA" id="ARBA00023157"/>
    </source>
</evidence>